<gene>
    <name evidence="5" type="primary">ycgR_7</name>
    <name evidence="5" type="ORF">GALL_203240</name>
</gene>
<evidence type="ECO:0000259" key="4">
    <source>
        <dbReference type="PROSITE" id="PS50110"/>
    </source>
</evidence>
<evidence type="ECO:0000256" key="2">
    <source>
        <dbReference type="ARBA" id="ARBA00023143"/>
    </source>
</evidence>
<dbReference type="Gene3D" id="2.40.10.220">
    <property type="entry name" value="predicted glycosyltransferase like domains"/>
    <property type="match status" value="1"/>
</dbReference>
<dbReference type="InterPro" id="IPR012349">
    <property type="entry name" value="Split_barrel_FMN-bd"/>
</dbReference>
<dbReference type="InterPro" id="IPR021800">
    <property type="entry name" value="DUF3369"/>
</dbReference>
<dbReference type="AlphaFoldDB" id="A0A1J5S0L1"/>
<feature type="region of interest" description="Disordered" evidence="3">
    <location>
        <begin position="235"/>
        <end position="278"/>
    </location>
</feature>
<organism evidence="5">
    <name type="scientific">mine drainage metagenome</name>
    <dbReference type="NCBI Taxonomy" id="410659"/>
    <lineage>
        <taxon>unclassified sequences</taxon>
        <taxon>metagenomes</taxon>
        <taxon>ecological metagenomes</taxon>
    </lineage>
</organism>
<sequence length="511" mass="56683">MNNGLKRDEVAAGDLVFAPDEKEAANDDGHWYVLIVDDEKEVHDVTVLALRNFSFEAKSLRFFHAYTGAEAFRIMADNPDIAVILLDVVMESDDAGLILANRIRTELGNKLVRIVLRTGQAGLAPAQEVIVAHEINDYKTKTELTAQKLFTTLVGSLRNYRDLVALESERKLTAQKLLATFAGSLRSYRDWIAGESSRRGFEKIVTSSGSWFEMPSMEQFIEGVLTQARAAVHEPQDAVSGRTAQSVTADSGDGQAGQPVQAGEQAPDTADEYSEYEPTSPAETLMILRGMREAGSLITFYFNHGHDFLLTSLLEMSPDGKTVIFDYGSNMEMNRKLLRADKINCISSKERIKIQFMLNGVRPAKYQGRDAFQSDVPAALFRLQRREYYRLTTPMANPLRANIPLPQEDGSIKTVSAVVFNISCGGVCLVMPPGAATLALDAQFFGASINLPNVGMISFDMRVRNIYDITAANGKILQRSGCEFVKLPGAMMKLIQRYIIQIERERKERGV</sequence>
<dbReference type="InterPro" id="IPR009875">
    <property type="entry name" value="PilZ_domain"/>
</dbReference>
<dbReference type="CDD" id="cd00156">
    <property type="entry name" value="REC"/>
    <property type="match status" value="1"/>
</dbReference>
<evidence type="ECO:0000313" key="5">
    <source>
        <dbReference type="EMBL" id="OIQ97703.1"/>
    </source>
</evidence>
<dbReference type="InterPro" id="IPR023787">
    <property type="entry name" value="T3SS_YcgR"/>
</dbReference>
<name>A0A1J5S0L1_9ZZZZ</name>
<dbReference type="Pfam" id="PF07317">
    <property type="entry name" value="PilZN"/>
    <property type="match status" value="1"/>
</dbReference>
<dbReference type="InterPro" id="IPR001789">
    <property type="entry name" value="Sig_transdc_resp-reg_receiver"/>
</dbReference>
<proteinExistence type="inferred from homology"/>
<feature type="domain" description="Response regulatory" evidence="4">
    <location>
        <begin position="32"/>
        <end position="156"/>
    </location>
</feature>
<comment type="caution">
    <text evidence="5">The sequence shown here is derived from an EMBL/GenBank/DDBJ whole genome shotgun (WGS) entry which is preliminary data.</text>
</comment>
<dbReference type="GO" id="GO:0035438">
    <property type="term" value="F:cyclic-di-GMP binding"/>
    <property type="evidence" value="ECO:0007669"/>
    <property type="project" value="InterPro"/>
</dbReference>
<dbReference type="GO" id="GO:0071945">
    <property type="term" value="P:regulation of bacterial-type flagellum-dependent cell motility by regulation of motor speed"/>
    <property type="evidence" value="ECO:0007669"/>
    <property type="project" value="InterPro"/>
</dbReference>
<dbReference type="HAMAP" id="MF_01457">
    <property type="entry name" value="YcgR"/>
    <property type="match status" value="1"/>
</dbReference>
<keyword evidence="1" id="KW-0547">Nucleotide-binding</keyword>
<dbReference type="SUPFAM" id="SSF52172">
    <property type="entry name" value="CheY-like"/>
    <property type="match status" value="1"/>
</dbReference>
<dbReference type="Pfam" id="PF07238">
    <property type="entry name" value="PilZ"/>
    <property type="match status" value="1"/>
</dbReference>
<dbReference type="SMART" id="SM00448">
    <property type="entry name" value="REC"/>
    <property type="match status" value="1"/>
</dbReference>
<keyword evidence="2" id="KW-0975">Bacterial flagellum</keyword>
<dbReference type="EMBL" id="MLJW01000129">
    <property type="protein sequence ID" value="OIQ97703.1"/>
    <property type="molecule type" value="Genomic_DNA"/>
</dbReference>
<keyword evidence="5" id="KW-0966">Cell projection</keyword>
<dbReference type="InterPro" id="IPR009926">
    <property type="entry name" value="T3SS_YcgR_PilZN"/>
</dbReference>
<evidence type="ECO:0000256" key="3">
    <source>
        <dbReference type="SAM" id="MobiDB-lite"/>
    </source>
</evidence>
<dbReference type="Gene3D" id="2.30.110.10">
    <property type="entry name" value="Electron Transport, Fmn-binding Protein, Chain A"/>
    <property type="match status" value="1"/>
</dbReference>
<dbReference type="GO" id="GO:0000160">
    <property type="term" value="P:phosphorelay signal transduction system"/>
    <property type="evidence" value="ECO:0007669"/>
    <property type="project" value="InterPro"/>
</dbReference>
<keyword evidence="5" id="KW-0969">Cilium</keyword>
<dbReference type="Gene3D" id="3.40.50.2300">
    <property type="match status" value="1"/>
</dbReference>
<keyword evidence="5" id="KW-0282">Flagellum</keyword>
<evidence type="ECO:0000256" key="1">
    <source>
        <dbReference type="ARBA" id="ARBA00022741"/>
    </source>
</evidence>
<protein>
    <submittedName>
        <fullName evidence="5">Flagellar brake protein YcgR</fullName>
    </submittedName>
</protein>
<dbReference type="Pfam" id="PF11849">
    <property type="entry name" value="DUF3369"/>
    <property type="match status" value="1"/>
</dbReference>
<accession>A0A1J5S0L1</accession>
<dbReference type="PROSITE" id="PS50110">
    <property type="entry name" value="RESPONSE_REGULATORY"/>
    <property type="match status" value="1"/>
</dbReference>
<dbReference type="InterPro" id="IPR011006">
    <property type="entry name" value="CheY-like_superfamily"/>
</dbReference>
<reference evidence="5" key="1">
    <citation type="submission" date="2016-10" db="EMBL/GenBank/DDBJ databases">
        <title>Sequence of Gallionella enrichment culture.</title>
        <authorList>
            <person name="Poehlein A."/>
            <person name="Muehling M."/>
            <person name="Daniel R."/>
        </authorList>
    </citation>
    <scope>NUCLEOTIDE SEQUENCE</scope>
</reference>